<dbReference type="Pfam" id="PF12018">
    <property type="entry name" value="FAP206"/>
    <property type="match status" value="1"/>
</dbReference>
<feature type="region of interest" description="Disordered" evidence="1">
    <location>
        <begin position="1"/>
        <end position="21"/>
    </location>
</feature>
<feature type="non-terminal residue" evidence="2">
    <location>
        <position position="172"/>
    </location>
</feature>
<evidence type="ECO:0000313" key="2">
    <source>
        <dbReference type="EMBL" id="KAF4705278.1"/>
    </source>
</evidence>
<organism evidence="2 3">
    <name type="scientific">Perkinsus olseni</name>
    <name type="common">Perkinsus atlanticus</name>
    <dbReference type="NCBI Taxonomy" id="32597"/>
    <lineage>
        <taxon>Eukaryota</taxon>
        <taxon>Sar</taxon>
        <taxon>Alveolata</taxon>
        <taxon>Perkinsozoa</taxon>
        <taxon>Perkinsea</taxon>
        <taxon>Perkinsida</taxon>
        <taxon>Perkinsidae</taxon>
        <taxon>Perkinsus</taxon>
    </lineage>
</organism>
<feature type="non-terminal residue" evidence="2">
    <location>
        <position position="1"/>
    </location>
</feature>
<dbReference type="Proteomes" id="UP000574390">
    <property type="component" value="Unassembled WGS sequence"/>
</dbReference>
<evidence type="ECO:0000313" key="3">
    <source>
        <dbReference type="Proteomes" id="UP000574390"/>
    </source>
</evidence>
<evidence type="ECO:0000256" key="1">
    <source>
        <dbReference type="SAM" id="MobiDB-lite"/>
    </source>
</evidence>
<sequence>KDQSEGVPAEEEPSSDETGDQMGRAHLIIELIAWSTGSSPGRRAHRLVDGLIAWSTGSSPGRRAHRLVDGFIAWSTGSSPGGMVLLEPGSFGDYQETKLKYQGYCPIAIVDGGGLLIPGDPQHGLLRLEGEVVSLVACSSRTAVRRFMADRAGYEEGVKAYCRLLPPLIPLL</sequence>
<comment type="caution">
    <text evidence="2">The sequence shown here is derived from an EMBL/GenBank/DDBJ whole genome shotgun (WGS) entry which is preliminary data.</text>
</comment>
<name>A0A7J6QAJ9_PEROL</name>
<accession>A0A7J6QAJ9</accession>
<dbReference type="InterPro" id="IPR021897">
    <property type="entry name" value="FAP206"/>
</dbReference>
<protein>
    <submittedName>
        <fullName evidence="2">Uncharacterized protein</fullName>
    </submittedName>
</protein>
<gene>
    <name evidence="2" type="ORF">FOZ62_016186</name>
</gene>
<feature type="compositionally biased region" description="Acidic residues" evidence="1">
    <location>
        <begin position="8"/>
        <end position="19"/>
    </location>
</feature>
<dbReference type="EMBL" id="JABANM010031029">
    <property type="protein sequence ID" value="KAF4705278.1"/>
    <property type="molecule type" value="Genomic_DNA"/>
</dbReference>
<dbReference type="AlphaFoldDB" id="A0A7J6QAJ9"/>
<proteinExistence type="predicted"/>
<reference evidence="2 3" key="1">
    <citation type="submission" date="2020-04" db="EMBL/GenBank/DDBJ databases">
        <title>Perkinsus olseni comparative genomics.</title>
        <authorList>
            <person name="Bogema D.R."/>
        </authorList>
    </citation>
    <scope>NUCLEOTIDE SEQUENCE [LARGE SCALE GENOMIC DNA]</scope>
    <source>
        <strain evidence="2">ATCC PRA-205</strain>
    </source>
</reference>